<dbReference type="EMBL" id="SMAG01000007">
    <property type="protein sequence ID" value="TCS93492.1"/>
    <property type="molecule type" value="Genomic_DNA"/>
</dbReference>
<dbReference type="AlphaFoldDB" id="A0A4R3L2R1"/>
<name>A0A4R3L2R1_9BACL</name>
<dbReference type="Pfam" id="PF13072">
    <property type="entry name" value="MciZ"/>
    <property type="match status" value="1"/>
</dbReference>
<protein>
    <submittedName>
        <fullName evidence="1">Uncharacterized protein DUF3936</fullName>
    </submittedName>
</protein>
<evidence type="ECO:0000313" key="2">
    <source>
        <dbReference type="Proteomes" id="UP000294937"/>
    </source>
</evidence>
<accession>A0A4R3L2R1</accession>
<keyword evidence="2" id="KW-1185">Reference proteome</keyword>
<sequence>MMIIEQSRQGLRLIGKAWEIRAYLRHWSNQHQHLQDYLGKTTLEAPNRQLYLVKK</sequence>
<organism evidence="1 2">
    <name type="scientific">Hazenella coriacea</name>
    <dbReference type="NCBI Taxonomy" id="1179467"/>
    <lineage>
        <taxon>Bacteria</taxon>
        <taxon>Bacillati</taxon>
        <taxon>Bacillota</taxon>
        <taxon>Bacilli</taxon>
        <taxon>Bacillales</taxon>
        <taxon>Thermoactinomycetaceae</taxon>
        <taxon>Hazenella</taxon>
    </lineage>
</organism>
<comment type="caution">
    <text evidence="1">The sequence shown here is derived from an EMBL/GenBank/DDBJ whole genome shotgun (WGS) entry which is preliminary data.</text>
</comment>
<dbReference type="InterPro" id="IPR025177">
    <property type="entry name" value="MciZ"/>
</dbReference>
<evidence type="ECO:0000313" key="1">
    <source>
        <dbReference type="EMBL" id="TCS93492.1"/>
    </source>
</evidence>
<dbReference type="Proteomes" id="UP000294937">
    <property type="component" value="Unassembled WGS sequence"/>
</dbReference>
<gene>
    <name evidence="1" type="ORF">EDD58_107140</name>
</gene>
<proteinExistence type="predicted"/>
<reference evidence="1 2" key="1">
    <citation type="submission" date="2019-03" db="EMBL/GenBank/DDBJ databases">
        <title>Genomic Encyclopedia of Type Strains, Phase IV (KMG-IV): sequencing the most valuable type-strain genomes for metagenomic binning, comparative biology and taxonomic classification.</title>
        <authorList>
            <person name="Goeker M."/>
        </authorList>
    </citation>
    <scope>NUCLEOTIDE SEQUENCE [LARGE SCALE GENOMIC DNA]</scope>
    <source>
        <strain evidence="1 2">DSM 45707</strain>
    </source>
</reference>
<dbReference type="OrthoDB" id="2990038at2"/>